<dbReference type="AlphaFoldDB" id="A0A2D0NEN4"/>
<dbReference type="EMBL" id="PDUD01000013">
    <property type="protein sequence ID" value="PHN06935.1"/>
    <property type="molecule type" value="Genomic_DNA"/>
</dbReference>
<evidence type="ECO:0000313" key="1">
    <source>
        <dbReference type="EMBL" id="PHN06935.1"/>
    </source>
</evidence>
<sequence>MRYGAFKMSLQAINKRLTVRLLFTVTQACWNLFEQERIYRGRPVCPEGNGKPDSRLYPPFSPVTSIQNRTVKNIFPPGLRKLEIFFIFASA</sequence>
<gene>
    <name evidence="1" type="ORF">CRP01_08960</name>
</gene>
<proteinExistence type="predicted"/>
<accession>A0A2D0NEN4</accession>
<reference evidence="1 2" key="1">
    <citation type="submission" date="2017-10" db="EMBL/GenBank/DDBJ databases">
        <title>The draft genome sequence of Lewinella nigricans NBRC 102662.</title>
        <authorList>
            <person name="Wang K."/>
        </authorList>
    </citation>
    <scope>NUCLEOTIDE SEQUENCE [LARGE SCALE GENOMIC DNA]</scope>
    <source>
        <strain evidence="1 2">NBRC 102662</strain>
    </source>
</reference>
<name>A0A2D0NEN4_FLAN2</name>
<evidence type="ECO:0000313" key="2">
    <source>
        <dbReference type="Proteomes" id="UP000223913"/>
    </source>
</evidence>
<protein>
    <submittedName>
        <fullName evidence="1">Uncharacterized protein</fullName>
    </submittedName>
</protein>
<comment type="caution">
    <text evidence="1">The sequence shown here is derived from an EMBL/GenBank/DDBJ whole genome shotgun (WGS) entry which is preliminary data.</text>
</comment>
<keyword evidence="2" id="KW-1185">Reference proteome</keyword>
<dbReference type="Proteomes" id="UP000223913">
    <property type="component" value="Unassembled WGS sequence"/>
</dbReference>
<organism evidence="1 2">
    <name type="scientific">Flavilitoribacter nigricans (strain ATCC 23147 / DSM 23189 / NBRC 102662 / NCIMB 1420 / SS-2)</name>
    <name type="common">Lewinella nigricans</name>
    <dbReference type="NCBI Taxonomy" id="1122177"/>
    <lineage>
        <taxon>Bacteria</taxon>
        <taxon>Pseudomonadati</taxon>
        <taxon>Bacteroidota</taxon>
        <taxon>Saprospiria</taxon>
        <taxon>Saprospirales</taxon>
        <taxon>Lewinellaceae</taxon>
        <taxon>Flavilitoribacter</taxon>
    </lineage>
</organism>